<accession>A0A6J5NP16</accession>
<sequence length="71" mass="7982">MTYGCHNRPPLRSVAVVQAGWRYVTGSDGQPTRIPVIRRVGDPMSKDCQHTIGAPDDPGCGDCRWKKRDEW</sequence>
<proteinExistence type="predicted"/>
<name>A0A6J5NP16_9CAUD</name>
<protein>
    <submittedName>
        <fullName evidence="1">Uncharacterized protein</fullName>
    </submittedName>
</protein>
<organism evidence="1">
    <name type="scientific">uncultured Caudovirales phage</name>
    <dbReference type="NCBI Taxonomy" id="2100421"/>
    <lineage>
        <taxon>Viruses</taxon>
        <taxon>Duplodnaviria</taxon>
        <taxon>Heunggongvirae</taxon>
        <taxon>Uroviricota</taxon>
        <taxon>Caudoviricetes</taxon>
        <taxon>Peduoviridae</taxon>
        <taxon>Maltschvirus</taxon>
        <taxon>Maltschvirus maltsch</taxon>
    </lineage>
</organism>
<dbReference type="EMBL" id="LR796683">
    <property type="protein sequence ID" value="CAB4158728.1"/>
    <property type="molecule type" value="Genomic_DNA"/>
</dbReference>
<gene>
    <name evidence="1" type="ORF">UFOVP708_20</name>
</gene>
<reference evidence="1" key="1">
    <citation type="submission" date="2020-04" db="EMBL/GenBank/DDBJ databases">
        <authorList>
            <person name="Chiriac C."/>
            <person name="Salcher M."/>
            <person name="Ghai R."/>
            <person name="Kavagutti S V."/>
        </authorList>
    </citation>
    <scope>NUCLEOTIDE SEQUENCE</scope>
</reference>
<evidence type="ECO:0000313" key="1">
    <source>
        <dbReference type="EMBL" id="CAB4158728.1"/>
    </source>
</evidence>